<dbReference type="AlphaFoldDB" id="A0A7M7GHD2"/>
<dbReference type="Gene3D" id="3.10.100.10">
    <property type="entry name" value="Mannose-Binding Protein A, subunit A"/>
    <property type="match status" value="1"/>
</dbReference>
<keyword evidence="4" id="KW-1185">Reference proteome</keyword>
<dbReference type="EnsemblMetazoa" id="XM_003426011">
    <property type="protein sequence ID" value="XP_003426059"/>
    <property type="gene ID" value="LOC100120824"/>
</dbReference>
<dbReference type="InterPro" id="IPR001304">
    <property type="entry name" value="C-type_lectin-like"/>
</dbReference>
<dbReference type="InterPro" id="IPR016187">
    <property type="entry name" value="CTDL_fold"/>
</dbReference>
<name>A0A7M7GHD2_NASVI</name>
<dbReference type="Pfam" id="PF00059">
    <property type="entry name" value="Lectin_C"/>
    <property type="match status" value="1"/>
</dbReference>
<sequence>MLSMNFVLILASLCHCALSYPNYEGQATHNFIADHQTFYFTSNAFSNATTSNKKCEVPAGYQLYVGFGAYKYHDERHTDWDTARKACIAEGAHLAVPRSKAEEAILKDYIGSQVVRWAWVGYHSHFDRSEFYSVLDEPIDDGTRIHIPESRKSMDDRCVVIAYRQGLMRWTCKAPENFFCKIDCEEY</sequence>
<accession>A0A7M7GHD2</accession>
<dbReference type="CDD" id="cd00037">
    <property type="entry name" value="CLECT"/>
    <property type="match status" value="1"/>
</dbReference>
<evidence type="ECO:0000313" key="3">
    <source>
        <dbReference type="EnsemblMetazoa" id="XP_003426059"/>
    </source>
</evidence>
<protein>
    <recommendedName>
        <fullName evidence="2">C-type lectin domain-containing protein</fullName>
    </recommendedName>
</protein>
<keyword evidence="1" id="KW-0732">Signal</keyword>
<evidence type="ECO:0000259" key="2">
    <source>
        <dbReference type="PROSITE" id="PS50041"/>
    </source>
</evidence>
<feature type="chain" id="PRO_5029596522" description="C-type lectin domain-containing protein" evidence="1">
    <location>
        <begin position="20"/>
        <end position="187"/>
    </location>
</feature>
<feature type="signal peptide" evidence="1">
    <location>
        <begin position="1"/>
        <end position="19"/>
    </location>
</feature>
<organism evidence="3 4">
    <name type="scientific">Nasonia vitripennis</name>
    <name type="common">Parasitic wasp</name>
    <dbReference type="NCBI Taxonomy" id="7425"/>
    <lineage>
        <taxon>Eukaryota</taxon>
        <taxon>Metazoa</taxon>
        <taxon>Ecdysozoa</taxon>
        <taxon>Arthropoda</taxon>
        <taxon>Hexapoda</taxon>
        <taxon>Insecta</taxon>
        <taxon>Pterygota</taxon>
        <taxon>Neoptera</taxon>
        <taxon>Endopterygota</taxon>
        <taxon>Hymenoptera</taxon>
        <taxon>Apocrita</taxon>
        <taxon>Proctotrupomorpha</taxon>
        <taxon>Chalcidoidea</taxon>
        <taxon>Pteromalidae</taxon>
        <taxon>Pteromalinae</taxon>
        <taxon>Nasonia</taxon>
    </lineage>
</organism>
<dbReference type="OrthoDB" id="7357196at2759"/>
<reference evidence="3" key="1">
    <citation type="submission" date="2021-01" db="UniProtKB">
        <authorList>
            <consortium name="EnsemblMetazoa"/>
        </authorList>
    </citation>
    <scope>IDENTIFICATION</scope>
</reference>
<dbReference type="InterPro" id="IPR016186">
    <property type="entry name" value="C-type_lectin-like/link_sf"/>
</dbReference>
<proteinExistence type="predicted"/>
<evidence type="ECO:0000256" key="1">
    <source>
        <dbReference type="SAM" id="SignalP"/>
    </source>
</evidence>
<dbReference type="SMART" id="SM00034">
    <property type="entry name" value="CLECT"/>
    <property type="match status" value="1"/>
</dbReference>
<dbReference type="SMR" id="A0A7M7GHD2"/>
<dbReference type="PROSITE" id="PS50041">
    <property type="entry name" value="C_TYPE_LECTIN_2"/>
    <property type="match status" value="1"/>
</dbReference>
<gene>
    <name evidence="3" type="primary">100120824</name>
</gene>
<evidence type="ECO:0000313" key="4">
    <source>
        <dbReference type="Proteomes" id="UP000002358"/>
    </source>
</evidence>
<feature type="domain" description="C-type lectin" evidence="2">
    <location>
        <begin position="70"/>
        <end position="181"/>
    </location>
</feature>
<dbReference type="Proteomes" id="UP000002358">
    <property type="component" value="Chromosome 3"/>
</dbReference>
<dbReference type="SUPFAM" id="SSF56436">
    <property type="entry name" value="C-type lectin-like"/>
    <property type="match status" value="1"/>
</dbReference>